<evidence type="ECO:0000313" key="2">
    <source>
        <dbReference type="Proteomes" id="UP000000560"/>
    </source>
</evidence>
<keyword evidence="2" id="KW-1185">Reference proteome</keyword>
<accession>C8VCB8</accession>
<name>Q5AWA9_EMENI</name>
<reference evidence="2" key="1">
    <citation type="journal article" date="2005" name="Nature">
        <title>Sequencing of Aspergillus nidulans and comparative analysis with A. fumigatus and A. oryzae.</title>
        <authorList>
            <person name="Galagan J.E."/>
            <person name="Calvo S.E."/>
            <person name="Cuomo C."/>
            <person name="Ma L.J."/>
            <person name="Wortman J.R."/>
            <person name="Batzoglou S."/>
            <person name="Lee S.I."/>
            <person name="Basturkmen M."/>
            <person name="Spevak C.C."/>
            <person name="Clutterbuck J."/>
            <person name="Kapitonov V."/>
            <person name="Jurka J."/>
            <person name="Scazzocchio C."/>
            <person name="Farman M."/>
            <person name="Butler J."/>
            <person name="Purcell S."/>
            <person name="Harris S."/>
            <person name="Braus G.H."/>
            <person name="Draht O."/>
            <person name="Busch S."/>
            <person name="D'Enfert C."/>
            <person name="Bouchier C."/>
            <person name="Goldman G.H."/>
            <person name="Bell-Pedersen D."/>
            <person name="Griffiths-Jones S."/>
            <person name="Doonan J.H."/>
            <person name="Yu J."/>
            <person name="Vienken K."/>
            <person name="Pain A."/>
            <person name="Freitag M."/>
            <person name="Selker E.U."/>
            <person name="Archer D.B."/>
            <person name="Penalva M.A."/>
            <person name="Oakley B.R."/>
            <person name="Momany M."/>
            <person name="Tanaka T."/>
            <person name="Kumagai T."/>
            <person name="Asai K."/>
            <person name="Machida M."/>
            <person name="Nierman W.C."/>
            <person name="Denning D.W."/>
            <person name="Caddick M."/>
            <person name="Hynes M."/>
            <person name="Paoletti M."/>
            <person name="Fischer R."/>
            <person name="Miller B."/>
            <person name="Dyer P."/>
            <person name="Sachs M.S."/>
            <person name="Osmani S.A."/>
            <person name="Birren B.W."/>
        </authorList>
    </citation>
    <scope>NUCLEOTIDE SEQUENCE [LARGE SCALE GENOMIC DNA]</scope>
    <source>
        <strain evidence="2">FGSC A4 / ATCC 38163 / CBS 112.46 / NRRL 194 / M139</strain>
    </source>
</reference>
<dbReference type="RefSeq" id="XP_680690.1">
    <property type="nucleotide sequence ID" value="XM_675598.1"/>
</dbReference>
<dbReference type="KEGG" id="ani:ANIA_07421"/>
<dbReference type="InParanoid" id="Q5AWA9"/>
<dbReference type="EMBL" id="BN001304">
    <property type="protein sequence ID" value="CBF78409.1"/>
    <property type="molecule type" value="Genomic_DNA"/>
</dbReference>
<protein>
    <submittedName>
        <fullName evidence="1">Uncharacterized protein</fullName>
    </submittedName>
</protein>
<gene>
    <name evidence="1" type="ORF">ANIA_07421</name>
</gene>
<proteinExistence type="predicted"/>
<dbReference type="AlphaFoldDB" id="Q5AWA9"/>
<dbReference type="GeneID" id="2869801"/>
<organism evidence="1 2">
    <name type="scientific">Emericella nidulans (strain FGSC A4 / ATCC 38163 / CBS 112.46 / NRRL 194 / M139)</name>
    <name type="common">Aspergillus nidulans</name>
    <dbReference type="NCBI Taxonomy" id="227321"/>
    <lineage>
        <taxon>Eukaryota</taxon>
        <taxon>Fungi</taxon>
        <taxon>Dikarya</taxon>
        <taxon>Ascomycota</taxon>
        <taxon>Pezizomycotina</taxon>
        <taxon>Eurotiomycetes</taxon>
        <taxon>Eurotiomycetidae</taxon>
        <taxon>Eurotiales</taxon>
        <taxon>Aspergillaceae</taxon>
        <taxon>Aspergillus</taxon>
        <taxon>Aspergillus subgen. Nidulantes</taxon>
    </lineage>
</organism>
<reference evidence="2" key="2">
    <citation type="journal article" date="2009" name="Fungal Genet. Biol.">
        <title>The 2008 update of the Aspergillus nidulans genome annotation: a community effort.</title>
        <authorList>
            <person name="Wortman J.R."/>
            <person name="Gilsenan J.M."/>
            <person name="Joardar V."/>
            <person name="Deegan J."/>
            <person name="Clutterbuck J."/>
            <person name="Andersen M.R."/>
            <person name="Archer D."/>
            <person name="Bencina M."/>
            <person name="Braus G."/>
            <person name="Coutinho P."/>
            <person name="von Dohren H."/>
            <person name="Doonan J."/>
            <person name="Driessen A.J."/>
            <person name="Durek P."/>
            <person name="Espeso E."/>
            <person name="Fekete E."/>
            <person name="Flipphi M."/>
            <person name="Estrada C.G."/>
            <person name="Geysens S."/>
            <person name="Goldman G."/>
            <person name="de Groot P.W."/>
            <person name="Hansen K."/>
            <person name="Harris S.D."/>
            <person name="Heinekamp T."/>
            <person name="Helmstaedt K."/>
            <person name="Henrissat B."/>
            <person name="Hofmann G."/>
            <person name="Homan T."/>
            <person name="Horio T."/>
            <person name="Horiuchi H."/>
            <person name="James S."/>
            <person name="Jones M."/>
            <person name="Karaffa L."/>
            <person name="Karanyi Z."/>
            <person name="Kato M."/>
            <person name="Keller N."/>
            <person name="Kelly D.E."/>
            <person name="Kiel J.A."/>
            <person name="Kim J.M."/>
            <person name="van der Klei I.J."/>
            <person name="Klis F.M."/>
            <person name="Kovalchuk A."/>
            <person name="Krasevec N."/>
            <person name="Kubicek C.P."/>
            <person name="Liu B."/>
            <person name="Maccabe A."/>
            <person name="Meyer V."/>
            <person name="Mirabito P."/>
            <person name="Miskei M."/>
            <person name="Mos M."/>
            <person name="Mullins J."/>
            <person name="Nelson D.R."/>
            <person name="Nielsen J."/>
            <person name="Oakley B.R."/>
            <person name="Osmani S.A."/>
            <person name="Pakula T."/>
            <person name="Paszewski A."/>
            <person name="Paulsen I."/>
            <person name="Pilsyk S."/>
            <person name="Pocsi I."/>
            <person name="Punt P.J."/>
            <person name="Ram A.F."/>
            <person name="Ren Q."/>
            <person name="Robellet X."/>
            <person name="Robson G."/>
            <person name="Seiboth B."/>
            <person name="van Solingen P."/>
            <person name="Specht T."/>
            <person name="Sun J."/>
            <person name="Taheri-Talesh N."/>
            <person name="Takeshita N."/>
            <person name="Ussery D."/>
            <person name="vanKuyk P.A."/>
            <person name="Visser H."/>
            <person name="van de Vondervoort P.J."/>
            <person name="de Vries R.P."/>
            <person name="Walton J."/>
            <person name="Xiang X."/>
            <person name="Xiong Y."/>
            <person name="Zeng A.P."/>
            <person name="Brandt B.W."/>
            <person name="Cornell M.J."/>
            <person name="van den Hondel C.A."/>
            <person name="Visser J."/>
            <person name="Oliver S.G."/>
            <person name="Turner G."/>
        </authorList>
    </citation>
    <scope>GENOME REANNOTATION</scope>
    <source>
        <strain evidence="2">FGSC A4 / ATCC 38163 / CBS 112.46 / NRRL 194 / M139</strain>
    </source>
</reference>
<dbReference type="HOGENOM" id="CLU_1124520_0_0_1"/>
<sequence length="247" mass="27442">MHCSSLEFLLADRYGSGDPSYSYWRIGTDYQALGKAIRNHLVELRLLLDIFRGILQSFAGQIYNNPVCSLNIVCISGYFARLFSLSLKYLAASLAAGIDRCIKQGIKIHAFAFVNRYYIFSTIYFNGCIGLSNSRRCQLSNIYISTGSIEYLDLSDSAKACAVLKAVSHLQDFLATTILLSHFFFSDSFLAKGLAIFDSDLFIPVQTSCKSYISQVSVFVGFALAINISQEIAVFNCQFFKALKSAS</sequence>
<evidence type="ECO:0000313" key="1">
    <source>
        <dbReference type="EMBL" id="CBF78409.1"/>
    </source>
</evidence>
<dbReference type="Proteomes" id="UP000000560">
    <property type="component" value="Chromosome IV"/>
</dbReference>
<accession>Q5AWA9</accession>